<dbReference type="CDD" id="cd04647">
    <property type="entry name" value="LbH_MAT_like"/>
    <property type="match status" value="1"/>
</dbReference>
<dbReference type="Pfam" id="PF00132">
    <property type="entry name" value="Hexapep"/>
    <property type="match status" value="1"/>
</dbReference>
<protein>
    <recommendedName>
        <fullName evidence="6">Acetyltransferase</fullName>
    </recommendedName>
</protein>
<proteinExistence type="predicted"/>
<dbReference type="InterPro" id="IPR001451">
    <property type="entry name" value="Hexapep"/>
</dbReference>
<dbReference type="InterPro" id="IPR011004">
    <property type="entry name" value="Trimer_LpxA-like_sf"/>
</dbReference>
<dbReference type="PROSITE" id="PS00101">
    <property type="entry name" value="HEXAPEP_TRANSFERASES"/>
    <property type="match status" value="1"/>
</dbReference>
<gene>
    <name evidence="4" type="ORF">A2898_05420</name>
</gene>
<dbReference type="STRING" id="1798543.A2898_05420"/>
<evidence type="ECO:0000313" key="5">
    <source>
        <dbReference type="Proteomes" id="UP000179164"/>
    </source>
</evidence>
<dbReference type="SUPFAM" id="SSF51161">
    <property type="entry name" value="Trimeric LpxA-like enzymes"/>
    <property type="match status" value="1"/>
</dbReference>
<dbReference type="AlphaFoldDB" id="A0A1G2AZV8"/>
<organism evidence="4 5">
    <name type="scientific">Candidatus Kerfeldbacteria bacterium RIFCSPLOWO2_01_FULL_48_11</name>
    <dbReference type="NCBI Taxonomy" id="1798543"/>
    <lineage>
        <taxon>Bacteria</taxon>
        <taxon>Candidatus Kerfeldiibacteriota</taxon>
    </lineage>
</organism>
<dbReference type="PANTHER" id="PTHR23416">
    <property type="entry name" value="SIALIC ACID SYNTHASE-RELATED"/>
    <property type="match status" value="1"/>
</dbReference>
<keyword evidence="3" id="KW-0472">Membrane</keyword>
<dbReference type="GO" id="GO:0016740">
    <property type="term" value="F:transferase activity"/>
    <property type="evidence" value="ECO:0007669"/>
    <property type="project" value="UniProtKB-KW"/>
</dbReference>
<evidence type="ECO:0008006" key="6">
    <source>
        <dbReference type="Google" id="ProtNLM"/>
    </source>
</evidence>
<reference evidence="4 5" key="1">
    <citation type="journal article" date="2016" name="Nat. Commun.">
        <title>Thousands of microbial genomes shed light on interconnected biogeochemical processes in an aquifer system.</title>
        <authorList>
            <person name="Anantharaman K."/>
            <person name="Brown C.T."/>
            <person name="Hug L.A."/>
            <person name="Sharon I."/>
            <person name="Castelle C.J."/>
            <person name="Probst A.J."/>
            <person name="Thomas B.C."/>
            <person name="Singh A."/>
            <person name="Wilkins M.J."/>
            <person name="Karaoz U."/>
            <person name="Brodie E.L."/>
            <person name="Williams K.H."/>
            <person name="Hubbard S.S."/>
            <person name="Banfield J.F."/>
        </authorList>
    </citation>
    <scope>NUCLEOTIDE SEQUENCE [LARGE SCALE GENOMIC DNA]</scope>
</reference>
<dbReference type="EMBL" id="MHKE01000020">
    <property type="protein sequence ID" value="OGY82444.1"/>
    <property type="molecule type" value="Genomic_DNA"/>
</dbReference>
<dbReference type="Gene3D" id="2.160.10.10">
    <property type="entry name" value="Hexapeptide repeat proteins"/>
    <property type="match status" value="1"/>
</dbReference>
<evidence type="ECO:0000313" key="4">
    <source>
        <dbReference type="EMBL" id="OGY82444.1"/>
    </source>
</evidence>
<dbReference type="InterPro" id="IPR051159">
    <property type="entry name" value="Hexapeptide_acetyltransf"/>
</dbReference>
<name>A0A1G2AZV8_9BACT</name>
<accession>A0A1G2AZV8</accession>
<keyword evidence="2" id="KW-0677">Repeat</keyword>
<keyword evidence="1" id="KW-0808">Transferase</keyword>
<dbReference type="InterPro" id="IPR018357">
    <property type="entry name" value="Hexapep_transf_CS"/>
</dbReference>
<evidence type="ECO:0000256" key="1">
    <source>
        <dbReference type="ARBA" id="ARBA00022679"/>
    </source>
</evidence>
<evidence type="ECO:0000256" key="3">
    <source>
        <dbReference type="SAM" id="Phobius"/>
    </source>
</evidence>
<evidence type="ECO:0000256" key="2">
    <source>
        <dbReference type="ARBA" id="ARBA00022737"/>
    </source>
</evidence>
<keyword evidence="3" id="KW-0812">Transmembrane</keyword>
<comment type="caution">
    <text evidence="4">The sequence shown here is derived from an EMBL/GenBank/DDBJ whole genome shotgun (WGS) entry which is preliminary data.</text>
</comment>
<dbReference type="Proteomes" id="UP000179164">
    <property type="component" value="Unassembled WGS sequence"/>
</dbReference>
<keyword evidence="3" id="KW-1133">Transmembrane helix</keyword>
<feature type="transmembrane region" description="Helical" evidence="3">
    <location>
        <begin position="12"/>
        <end position="30"/>
    </location>
</feature>
<sequence length="182" mass="19890">MKALHEIGFSKALRFGFWVPLLGLFSLAGYPQVRMVILRIFGARIRRSCIIHRVKFMNAYRKGFGGVYAGEEVFIGDECLLDLAESITLEDQVTLAERVVVLTHMNVGYRDHPLQKYFPAFAKPVVIKQGSFIGANVTILPGVTIGPRSFVAAGSVVTKDVSPDALVGGVPARQIRNISTAA</sequence>